<feature type="signal peptide" evidence="1">
    <location>
        <begin position="1"/>
        <end position="16"/>
    </location>
</feature>
<proteinExistence type="predicted"/>
<reference evidence="2" key="1">
    <citation type="journal article" date="2013" name="Genetics">
        <title>The draft genome and transcriptome of Panagrellus redivivus are shaped by the harsh demands of a free-living lifestyle.</title>
        <authorList>
            <person name="Srinivasan J."/>
            <person name="Dillman A.R."/>
            <person name="Macchietto M.G."/>
            <person name="Heikkinen L."/>
            <person name="Lakso M."/>
            <person name="Fracchia K.M."/>
            <person name="Antoshechkin I."/>
            <person name="Mortazavi A."/>
            <person name="Wong G."/>
            <person name="Sternberg P.W."/>
        </authorList>
    </citation>
    <scope>NUCLEOTIDE SEQUENCE [LARGE SCALE GENOMIC DNA]</scope>
    <source>
        <strain evidence="2">MT8872</strain>
    </source>
</reference>
<protein>
    <submittedName>
        <fullName evidence="3">Secreted protein</fullName>
    </submittedName>
</protein>
<accession>A0A7E4UWR9</accession>
<evidence type="ECO:0000256" key="1">
    <source>
        <dbReference type="SAM" id="SignalP"/>
    </source>
</evidence>
<keyword evidence="2" id="KW-1185">Reference proteome</keyword>
<reference evidence="3" key="2">
    <citation type="submission" date="2020-10" db="UniProtKB">
        <authorList>
            <consortium name="WormBaseParasite"/>
        </authorList>
    </citation>
    <scope>IDENTIFICATION</scope>
</reference>
<name>A0A7E4UWR9_PANRE</name>
<evidence type="ECO:0000313" key="2">
    <source>
        <dbReference type="Proteomes" id="UP000492821"/>
    </source>
</evidence>
<sequence length="126" mass="14293">MVKWHLSACACSPSLGLFLPNYLIVGPICHGYEAEAPQSQLYPMPPPNATVIYRPRICDIDRLQIYHLRIRCPNDTVIGNPHQPPERAGLTGGIEQERKKRVRVVLFLCVVASRPFFRALAHYQKT</sequence>
<feature type="chain" id="PRO_5028946475" evidence="1">
    <location>
        <begin position="17"/>
        <end position="126"/>
    </location>
</feature>
<organism evidence="2 3">
    <name type="scientific">Panagrellus redivivus</name>
    <name type="common">Microworm</name>
    <dbReference type="NCBI Taxonomy" id="6233"/>
    <lineage>
        <taxon>Eukaryota</taxon>
        <taxon>Metazoa</taxon>
        <taxon>Ecdysozoa</taxon>
        <taxon>Nematoda</taxon>
        <taxon>Chromadorea</taxon>
        <taxon>Rhabditida</taxon>
        <taxon>Tylenchina</taxon>
        <taxon>Panagrolaimomorpha</taxon>
        <taxon>Panagrolaimoidea</taxon>
        <taxon>Panagrolaimidae</taxon>
        <taxon>Panagrellus</taxon>
    </lineage>
</organism>
<dbReference type="Proteomes" id="UP000492821">
    <property type="component" value="Unassembled WGS sequence"/>
</dbReference>
<dbReference type="WBParaSite" id="Pan_g13741.t1">
    <property type="protein sequence ID" value="Pan_g13741.t1"/>
    <property type="gene ID" value="Pan_g13741"/>
</dbReference>
<evidence type="ECO:0000313" key="3">
    <source>
        <dbReference type="WBParaSite" id="Pan_g13741.t1"/>
    </source>
</evidence>
<dbReference type="AlphaFoldDB" id="A0A7E4UWR9"/>
<keyword evidence="1" id="KW-0732">Signal</keyword>